<dbReference type="SMART" id="SM00399">
    <property type="entry name" value="ZnF_C4"/>
    <property type="match status" value="1"/>
</dbReference>
<keyword evidence="6" id="KW-0238">DNA-binding</keyword>
<evidence type="ECO:0000256" key="4">
    <source>
        <dbReference type="ARBA" id="ARBA00022833"/>
    </source>
</evidence>
<dbReference type="InterPro" id="IPR001628">
    <property type="entry name" value="Znf_hrmn_rcpt"/>
</dbReference>
<dbReference type="PANTHER" id="PTHR45805:SF2">
    <property type="entry name" value="NUCLEAR HORMONE RECEPTOR HR3-RELATED"/>
    <property type="match status" value="1"/>
</dbReference>
<dbReference type="Gene3D" id="3.30.50.10">
    <property type="entry name" value="Erythroid Transcription Factor GATA-1, subunit A"/>
    <property type="match status" value="1"/>
</dbReference>
<evidence type="ECO:0000256" key="8">
    <source>
        <dbReference type="ARBA" id="ARBA00023170"/>
    </source>
</evidence>
<keyword evidence="9" id="KW-0539">Nucleus</keyword>
<keyword evidence="11" id="KW-1185">Reference proteome</keyword>
<dbReference type="PANTHER" id="PTHR45805">
    <property type="entry name" value="NUCLEAR HORMONE RECEPTOR HR3-RELATED"/>
    <property type="match status" value="1"/>
</dbReference>
<proteinExistence type="predicted"/>
<comment type="subcellular location">
    <subcellularLocation>
        <location evidence="1">Nucleus</location>
    </subcellularLocation>
</comment>
<dbReference type="SUPFAM" id="SSF57716">
    <property type="entry name" value="Glucocorticoid receptor-like (DNA-binding domain)"/>
    <property type="match status" value="1"/>
</dbReference>
<evidence type="ECO:0000256" key="3">
    <source>
        <dbReference type="ARBA" id="ARBA00022771"/>
    </source>
</evidence>
<evidence type="ECO:0000256" key="5">
    <source>
        <dbReference type="ARBA" id="ARBA00023015"/>
    </source>
</evidence>
<reference evidence="12" key="1">
    <citation type="submission" date="2022-11" db="UniProtKB">
        <authorList>
            <consortium name="WormBaseParasite"/>
        </authorList>
    </citation>
    <scope>IDENTIFICATION</scope>
</reference>
<dbReference type="Proteomes" id="UP000887564">
    <property type="component" value="Unplaced"/>
</dbReference>
<feature type="domain" description="Nuclear receptor" evidence="10">
    <location>
        <begin position="1"/>
        <end position="51"/>
    </location>
</feature>
<dbReference type="GO" id="GO:0000978">
    <property type="term" value="F:RNA polymerase II cis-regulatory region sequence-specific DNA binding"/>
    <property type="evidence" value="ECO:0007669"/>
    <property type="project" value="TreeGrafter"/>
</dbReference>
<accession>A0A914R0F2</accession>
<keyword evidence="4" id="KW-0862">Zinc</keyword>
<dbReference type="GO" id="GO:0008270">
    <property type="term" value="F:zinc ion binding"/>
    <property type="evidence" value="ECO:0007669"/>
    <property type="project" value="UniProtKB-KW"/>
</dbReference>
<evidence type="ECO:0000313" key="12">
    <source>
        <dbReference type="WBParaSite" id="PEQ_0000009501-mRNA-1"/>
    </source>
</evidence>
<dbReference type="WBParaSite" id="PEQ_0000009501-mRNA-1">
    <property type="protein sequence ID" value="PEQ_0000009501-mRNA-1"/>
    <property type="gene ID" value="PEQ_0000009501"/>
</dbReference>
<keyword evidence="7" id="KW-0804">Transcription</keyword>
<evidence type="ECO:0000313" key="11">
    <source>
        <dbReference type="Proteomes" id="UP000887564"/>
    </source>
</evidence>
<evidence type="ECO:0000259" key="10">
    <source>
        <dbReference type="PROSITE" id="PS51030"/>
    </source>
</evidence>
<evidence type="ECO:0000256" key="1">
    <source>
        <dbReference type="ARBA" id="ARBA00004123"/>
    </source>
</evidence>
<keyword evidence="5" id="KW-0805">Transcription regulation</keyword>
<dbReference type="AlphaFoldDB" id="A0A914R0F2"/>
<dbReference type="Pfam" id="PF00105">
    <property type="entry name" value="zf-C4"/>
    <property type="match status" value="1"/>
</dbReference>
<dbReference type="GO" id="GO:0005634">
    <property type="term" value="C:nucleus"/>
    <property type="evidence" value="ECO:0007669"/>
    <property type="project" value="UniProtKB-SubCell"/>
</dbReference>
<organism evidence="11 12">
    <name type="scientific">Parascaris equorum</name>
    <name type="common">Equine roundworm</name>
    <dbReference type="NCBI Taxonomy" id="6256"/>
    <lineage>
        <taxon>Eukaryota</taxon>
        <taxon>Metazoa</taxon>
        <taxon>Ecdysozoa</taxon>
        <taxon>Nematoda</taxon>
        <taxon>Chromadorea</taxon>
        <taxon>Rhabditida</taxon>
        <taxon>Spirurina</taxon>
        <taxon>Ascaridomorpha</taxon>
        <taxon>Ascaridoidea</taxon>
        <taxon>Ascarididae</taxon>
        <taxon>Parascaris</taxon>
    </lineage>
</organism>
<evidence type="ECO:0000256" key="2">
    <source>
        <dbReference type="ARBA" id="ARBA00022723"/>
    </source>
</evidence>
<sequence length="61" mass="7255">GFFRRSQSAIVNYHCTRGQTCTIDRVNRNKCQFCRLKKCLELGMSRDSVKFGRLQKKQREK</sequence>
<keyword evidence="2" id="KW-0479">Metal-binding</keyword>
<protein>
    <submittedName>
        <fullName evidence="12">Nuclear receptor domain-containing protein</fullName>
    </submittedName>
</protein>
<keyword evidence="8" id="KW-0675">Receptor</keyword>
<evidence type="ECO:0000256" key="7">
    <source>
        <dbReference type="ARBA" id="ARBA00023163"/>
    </source>
</evidence>
<evidence type="ECO:0000256" key="9">
    <source>
        <dbReference type="ARBA" id="ARBA00023242"/>
    </source>
</evidence>
<name>A0A914R0F2_PAREQ</name>
<evidence type="ECO:0000256" key="6">
    <source>
        <dbReference type="ARBA" id="ARBA00023125"/>
    </source>
</evidence>
<keyword evidence="3" id="KW-0863">Zinc-finger</keyword>
<dbReference type="GO" id="GO:0004879">
    <property type="term" value="F:nuclear receptor activity"/>
    <property type="evidence" value="ECO:0007669"/>
    <property type="project" value="TreeGrafter"/>
</dbReference>
<dbReference type="PROSITE" id="PS51030">
    <property type="entry name" value="NUCLEAR_REC_DBD_2"/>
    <property type="match status" value="1"/>
</dbReference>
<dbReference type="InterPro" id="IPR013088">
    <property type="entry name" value="Znf_NHR/GATA"/>
</dbReference>